<dbReference type="Gene3D" id="1.10.10.10">
    <property type="entry name" value="Winged helix-like DNA-binding domain superfamily/Winged helix DNA-binding domain"/>
    <property type="match status" value="1"/>
</dbReference>
<protein>
    <submittedName>
        <fullName evidence="5">Crp/Fnr family transcriptional regulator</fullName>
    </submittedName>
</protein>
<keyword evidence="3" id="KW-0804">Transcription</keyword>
<dbReference type="Gene3D" id="2.60.120.10">
    <property type="entry name" value="Jelly Rolls"/>
    <property type="match status" value="1"/>
</dbReference>
<accession>A0ABW4N7W3</accession>
<comment type="caution">
    <text evidence="5">The sequence shown here is derived from an EMBL/GenBank/DDBJ whole genome shotgun (WGS) entry which is preliminary data.</text>
</comment>
<sequence>MPDYPLNRFKDVFALSPEEAQMLQSLGDPPVRYRRYTTIRREGDPIRGIYLLIEGWACSSILLPSGLRQIVKLHLPGDMLGTPGMVLAKAGDTLLALTDVSVAFVPMARLRPVFEESPRLTAFLFAAVQMERIALMDIVALMGRSSARERYATFLVNVHDRLLSTGVGEADRFELPLTQEQIGDVLGLTMVHTNRTVRALEREGLIAREGSTLILRDPAAIRRLSPLPKRVAALDLEWAPRA</sequence>
<evidence type="ECO:0000313" key="5">
    <source>
        <dbReference type="EMBL" id="MFD1785999.1"/>
    </source>
</evidence>
<evidence type="ECO:0000256" key="1">
    <source>
        <dbReference type="ARBA" id="ARBA00023015"/>
    </source>
</evidence>
<evidence type="ECO:0000256" key="2">
    <source>
        <dbReference type="ARBA" id="ARBA00023125"/>
    </source>
</evidence>
<gene>
    <name evidence="5" type="ORF">ACFSC3_00285</name>
</gene>
<keyword evidence="1" id="KW-0805">Transcription regulation</keyword>
<reference evidence="6" key="1">
    <citation type="journal article" date="2019" name="Int. J. Syst. Evol. Microbiol.">
        <title>The Global Catalogue of Microorganisms (GCM) 10K type strain sequencing project: providing services to taxonomists for standard genome sequencing and annotation.</title>
        <authorList>
            <consortium name="The Broad Institute Genomics Platform"/>
            <consortium name="The Broad Institute Genome Sequencing Center for Infectious Disease"/>
            <person name="Wu L."/>
            <person name="Ma J."/>
        </authorList>
    </citation>
    <scope>NUCLEOTIDE SEQUENCE [LARGE SCALE GENOMIC DNA]</scope>
    <source>
        <strain evidence="6">Q85</strain>
    </source>
</reference>
<dbReference type="EMBL" id="JBHUFC010000001">
    <property type="protein sequence ID" value="MFD1785999.1"/>
    <property type="molecule type" value="Genomic_DNA"/>
</dbReference>
<name>A0ABW4N7W3_9SPHN</name>
<dbReference type="CDD" id="cd00038">
    <property type="entry name" value="CAP_ED"/>
    <property type="match status" value="1"/>
</dbReference>
<dbReference type="SUPFAM" id="SSF51206">
    <property type="entry name" value="cAMP-binding domain-like"/>
    <property type="match status" value="1"/>
</dbReference>
<dbReference type="InterPro" id="IPR018490">
    <property type="entry name" value="cNMP-bd_dom_sf"/>
</dbReference>
<dbReference type="CDD" id="cd00092">
    <property type="entry name" value="HTH_CRP"/>
    <property type="match status" value="1"/>
</dbReference>
<dbReference type="InterPro" id="IPR000595">
    <property type="entry name" value="cNMP-bd_dom"/>
</dbReference>
<keyword evidence="6" id="KW-1185">Reference proteome</keyword>
<dbReference type="SMART" id="SM00419">
    <property type="entry name" value="HTH_CRP"/>
    <property type="match status" value="1"/>
</dbReference>
<dbReference type="SMART" id="SM00100">
    <property type="entry name" value="cNMP"/>
    <property type="match status" value="1"/>
</dbReference>
<keyword evidence="2" id="KW-0238">DNA-binding</keyword>
<dbReference type="Pfam" id="PF13545">
    <property type="entry name" value="HTH_Crp_2"/>
    <property type="match status" value="1"/>
</dbReference>
<dbReference type="Proteomes" id="UP001597283">
    <property type="component" value="Unassembled WGS sequence"/>
</dbReference>
<evidence type="ECO:0000259" key="4">
    <source>
        <dbReference type="PROSITE" id="PS51063"/>
    </source>
</evidence>
<organism evidence="5 6">
    <name type="scientific">Sphingomonas floccifaciens</name>
    <dbReference type="NCBI Taxonomy" id="1844115"/>
    <lineage>
        <taxon>Bacteria</taxon>
        <taxon>Pseudomonadati</taxon>
        <taxon>Pseudomonadota</taxon>
        <taxon>Alphaproteobacteria</taxon>
        <taxon>Sphingomonadales</taxon>
        <taxon>Sphingomonadaceae</taxon>
        <taxon>Sphingomonas</taxon>
    </lineage>
</organism>
<evidence type="ECO:0000256" key="3">
    <source>
        <dbReference type="ARBA" id="ARBA00023163"/>
    </source>
</evidence>
<dbReference type="InterPro" id="IPR036388">
    <property type="entry name" value="WH-like_DNA-bd_sf"/>
</dbReference>
<dbReference type="RefSeq" id="WP_380937577.1">
    <property type="nucleotide sequence ID" value="NZ_JBHUFC010000001.1"/>
</dbReference>
<dbReference type="Pfam" id="PF00027">
    <property type="entry name" value="cNMP_binding"/>
    <property type="match status" value="1"/>
</dbReference>
<dbReference type="PROSITE" id="PS51063">
    <property type="entry name" value="HTH_CRP_2"/>
    <property type="match status" value="1"/>
</dbReference>
<dbReference type="InterPro" id="IPR014710">
    <property type="entry name" value="RmlC-like_jellyroll"/>
</dbReference>
<proteinExistence type="predicted"/>
<feature type="domain" description="HTH crp-type" evidence="4">
    <location>
        <begin position="145"/>
        <end position="219"/>
    </location>
</feature>
<evidence type="ECO:0000313" key="6">
    <source>
        <dbReference type="Proteomes" id="UP001597283"/>
    </source>
</evidence>
<dbReference type="InterPro" id="IPR036390">
    <property type="entry name" value="WH_DNA-bd_sf"/>
</dbReference>
<dbReference type="InterPro" id="IPR012318">
    <property type="entry name" value="HTH_CRP"/>
</dbReference>
<dbReference type="PRINTS" id="PR00034">
    <property type="entry name" value="HTHCRP"/>
</dbReference>
<dbReference type="SUPFAM" id="SSF46785">
    <property type="entry name" value="Winged helix' DNA-binding domain"/>
    <property type="match status" value="1"/>
</dbReference>